<dbReference type="Pfam" id="PF00059">
    <property type="entry name" value="Lectin_C"/>
    <property type="match status" value="1"/>
</dbReference>
<evidence type="ECO:0000256" key="7">
    <source>
        <dbReference type="SAM" id="Phobius"/>
    </source>
</evidence>
<name>A0A8J5K6F7_HOMAM</name>
<dbReference type="PROSITE" id="PS00236">
    <property type="entry name" value="NEUROTR_ION_CHANNEL"/>
    <property type="match status" value="1"/>
</dbReference>
<dbReference type="InterPro" id="IPR036734">
    <property type="entry name" value="Neur_chan_lig-bd_sf"/>
</dbReference>
<feature type="disulfide bond" evidence="6">
    <location>
        <begin position="498"/>
        <end position="516"/>
    </location>
</feature>
<dbReference type="GO" id="GO:0016020">
    <property type="term" value="C:membrane"/>
    <property type="evidence" value="ECO:0007669"/>
    <property type="project" value="UniProtKB-SubCell"/>
</dbReference>
<gene>
    <name evidence="9" type="primary">Gabrb-L2</name>
    <name evidence="9" type="ORF">Hamer_G023830</name>
</gene>
<feature type="transmembrane region" description="Helical" evidence="7">
    <location>
        <begin position="809"/>
        <end position="832"/>
    </location>
</feature>
<sequence length="897" mass="100875">VVADVMGVIVTGVGAGSPYHLLALTSLVLTLFLLSPGLTFSLSGQKMTSSTFQRRGPAMTESFLLYRGAFPALDTLTICLRVRVIQPRSVTPLLSYAVNQNPQELLMMMTFKPTRLILTFSGEVRASVSLEEVVLGVMYSVCLLVDLPKISWVLVKDGHIHIGDLTPPPHTPVIRGGGLLYVGQTQTRLGGGFNAIKSLRGSVVDLRLYNHTLSTEAMVNFTSCKPMVTNAKPFIEFTDIHRQFEVSEVDIEEVEVDESFCSGFRPFSLTFRGPVNYWGSVIHCGKIGGSIKVPANELDNKALVDRVLQYEEQSGSVWVGVVWEEGTHAWRHHTSNIPLQYTNFSSKWEVSDPKEKCVSVVAELHDPQGHNGAWLPTSCYTSSSIVCHLQNAPVIRVRGLCKYSLFDLYFYLTYDNGNVTITGQETSEIIKHPPSRTGDFGTWEMRRLDMVGTSATVKARYPGDFPFGLNTWTVKNDVCGQSSPTLILTTCKDMQFTCSDGSCVEMRDRCDLKPDCKDWSDESLCSVLSLPSGYSNMTFPPRTDTSQALIVTLELTILHIRDVDLPGFELTVDMVMKYRWRDSRLKYRNLKDSSKLNRIEEKIWTPNFLLQGAAGTSCEVMTSLSKINVVKSAPPLPDDLEYAYRELMYSGEDNPLVLMKKITVTSLCQFNLFTFPFDQQRCEIAIGLLDVPLSVVTLDAPNSSIKFVGERRLRQYFLTSESMVHHPWKDHSILKITLTLDNLATYFICSTYVPTFTLVTIGYFTLYFPLDDFSDRVMVCLTTLLVVATFFAQTNNNVPQTSYVKLVDVWYVFCILLLFLIIITIIFINWLLIKEQNDKLPEGATEMRTNVKTSADDTIKPPFQSWLSNTTPTTTCRRASRCFRRPRRAAQLNQLGR</sequence>
<keyword evidence="10" id="KW-1185">Reference proteome</keyword>
<dbReference type="InterPro" id="IPR023415">
    <property type="entry name" value="LDLR_class-A_CS"/>
</dbReference>
<dbReference type="InterPro" id="IPR036719">
    <property type="entry name" value="Neuro-gated_channel_TM_sf"/>
</dbReference>
<dbReference type="InterPro" id="IPR016187">
    <property type="entry name" value="CTDL_fold"/>
</dbReference>
<dbReference type="Gene3D" id="4.10.400.10">
    <property type="entry name" value="Low-density Lipoprotein Receptor"/>
    <property type="match status" value="1"/>
</dbReference>
<dbReference type="GO" id="GO:0004888">
    <property type="term" value="F:transmembrane signaling receptor activity"/>
    <property type="evidence" value="ECO:0007669"/>
    <property type="project" value="InterPro"/>
</dbReference>
<dbReference type="InterPro" id="IPR001304">
    <property type="entry name" value="C-type_lectin-like"/>
</dbReference>
<protein>
    <submittedName>
        <fullName evidence="9">Gamma-aminobutyric acid receptor subunit beta-like 2</fullName>
    </submittedName>
</protein>
<dbReference type="InterPro" id="IPR018000">
    <property type="entry name" value="Neurotransmitter_ion_chnl_CS"/>
</dbReference>
<dbReference type="InterPro" id="IPR001759">
    <property type="entry name" value="PTX_dom"/>
</dbReference>
<evidence type="ECO:0000256" key="3">
    <source>
        <dbReference type="ARBA" id="ARBA00022989"/>
    </source>
</evidence>
<dbReference type="InterPro" id="IPR016186">
    <property type="entry name" value="C-type_lectin-like/link_sf"/>
</dbReference>
<comment type="subcellular location">
    <subcellularLocation>
        <location evidence="1">Membrane</location>
        <topology evidence="1">Multi-pass membrane protein</topology>
    </subcellularLocation>
</comment>
<feature type="transmembrane region" description="Helical" evidence="7">
    <location>
        <begin position="777"/>
        <end position="794"/>
    </location>
</feature>
<dbReference type="InterPro" id="IPR006202">
    <property type="entry name" value="Neur_chan_lig-bd"/>
</dbReference>
<feature type="disulfide bond" evidence="6">
    <location>
        <begin position="491"/>
        <end position="503"/>
    </location>
</feature>
<keyword evidence="2 7" id="KW-0812">Transmembrane</keyword>
<dbReference type="SMART" id="SM00192">
    <property type="entry name" value="LDLa"/>
    <property type="match status" value="1"/>
</dbReference>
<dbReference type="Gene3D" id="3.10.100.10">
    <property type="entry name" value="Mannose-Binding Protein A, subunit A"/>
    <property type="match status" value="1"/>
</dbReference>
<feature type="transmembrane region" description="Helical" evidence="7">
    <location>
        <begin position="743"/>
        <end position="765"/>
    </location>
</feature>
<dbReference type="SUPFAM" id="SSF56436">
    <property type="entry name" value="C-type lectin-like"/>
    <property type="match status" value="1"/>
</dbReference>
<evidence type="ECO:0000259" key="8">
    <source>
        <dbReference type="PROSITE" id="PS50041"/>
    </source>
</evidence>
<evidence type="ECO:0000313" key="10">
    <source>
        <dbReference type="Proteomes" id="UP000747542"/>
    </source>
</evidence>
<evidence type="ECO:0000256" key="4">
    <source>
        <dbReference type="ARBA" id="ARBA00023136"/>
    </source>
</evidence>
<feature type="transmembrane region" description="Helical" evidence="7">
    <location>
        <begin position="20"/>
        <end position="43"/>
    </location>
</feature>
<dbReference type="Pfam" id="PF00057">
    <property type="entry name" value="Ldl_recept_a"/>
    <property type="match status" value="1"/>
</dbReference>
<dbReference type="PROSITE" id="PS01209">
    <property type="entry name" value="LDLRA_1"/>
    <property type="match status" value="1"/>
</dbReference>
<dbReference type="InterPro" id="IPR006201">
    <property type="entry name" value="Neur_channel"/>
</dbReference>
<dbReference type="Gene3D" id="2.70.170.10">
    <property type="entry name" value="Neurotransmitter-gated ion-channel ligand-binding domain"/>
    <property type="match status" value="1"/>
</dbReference>
<organism evidence="9 10">
    <name type="scientific">Homarus americanus</name>
    <name type="common">American lobster</name>
    <dbReference type="NCBI Taxonomy" id="6706"/>
    <lineage>
        <taxon>Eukaryota</taxon>
        <taxon>Metazoa</taxon>
        <taxon>Ecdysozoa</taxon>
        <taxon>Arthropoda</taxon>
        <taxon>Crustacea</taxon>
        <taxon>Multicrustacea</taxon>
        <taxon>Malacostraca</taxon>
        <taxon>Eumalacostraca</taxon>
        <taxon>Eucarida</taxon>
        <taxon>Decapoda</taxon>
        <taxon>Pleocyemata</taxon>
        <taxon>Astacidea</taxon>
        <taxon>Nephropoidea</taxon>
        <taxon>Nephropidae</taxon>
        <taxon>Homarus</taxon>
    </lineage>
</organism>
<dbReference type="SUPFAM" id="SSF49899">
    <property type="entry name" value="Concanavalin A-like lectins/glucanases"/>
    <property type="match status" value="1"/>
</dbReference>
<evidence type="ECO:0000256" key="5">
    <source>
        <dbReference type="ARBA" id="ARBA00023157"/>
    </source>
</evidence>
<reference evidence="9" key="1">
    <citation type="journal article" date="2021" name="Sci. Adv.">
        <title>The American lobster genome reveals insights on longevity, neural, and immune adaptations.</title>
        <authorList>
            <person name="Polinski J.M."/>
            <person name="Zimin A.V."/>
            <person name="Clark K.F."/>
            <person name="Kohn A.B."/>
            <person name="Sadowski N."/>
            <person name="Timp W."/>
            <person name="Ptitsyn A."/>
            <person name="Khanna P."/>
            <person name="Romanova D.Y."/>
            <person name="Williams P."/>
            <person name="Greenwood S.J."/>
            <person name="Moroz L.L."/>
            <person name="Walt D.R."/>
            <person name="Bodnar A.G."/>
        </authorList>
    </citation>
    <scope>NUCLEOTIDE SEQUENCE</scope>
    <source>
        <strain evidence="9">GMGI-L3</strain>
    </source>
</reference>
<feature type="non-terminal residue" evidence="9">
    <location>
        <position position="1"/>
    </location>
</feature>
<proteinExistence type="predicted"/>
<dbReference type="GO" id="GO:0005230">
    <property type="term" value="F:extracellular ligand-gated monoatomic ion channel activity"/>
    <property type="evidence" value="ECO:0007669"/>
    <property type="project" value="InterPro"/>
</dbReference>
<dbReference type="Pfam" id="PF02932">
    <property type="entry name" value="Neur_chan_memb"/>
    <property type="match status" value="1"/>
</dbReference>
<dbReference type="InterPro" id="IPR038050">
    <property type="entry name" value="Neuro_actylchol_rec"/>
</dbReference>
<dbReference type="InterPro" id="IPR013320">
    <property type="entry name" value="ConA-like_dom_sf"/>
</dbReference>
<feature type="domain" description="C-type lectin" evidence="8">
    <location>
        <begin position="284"/>
        <end position="388"/>
    </location>
</feature>
<feature type="disulfide bond" evidence="6">
    <location>
        <begin position="510"/>
        <end position="525"/>
    </location>
</feature>
<comment type="caution">
    <text evidence="9">The sequence shown here is derived from an EMBL/GenBank/DDBJ whole genome shotgun (WGS) entry which is preliminary data.</text>
</comment>
<keyword evidence="4 7" id="KW-0472">Membrane</keyword>
<dbReference type="SUPFAM" id="SSF57424">
    <property type="entry name" value="LDL receptor-like module"/>
    <property type="match status" value="1"/>
</dbReference>
<dbReference type="CDD" id="cd00112">
    <property type="entry name" value="LDLa"/>
    <property type="match status" value="1"/>
</dbReference>
<dbReference type="Proteomes" id="UP000747542">
    <property type="component" value="Unassembled WGS sequence"/>
</dbReference>
<dbReference type="AlphaFoldDB" id="A0A8J5K6F7"/>
<dbReference type="SUPFAM" id="SSF63712">
    <property type="entry name" value="Nicotinic receptor ligand binding domain-like"/>
    <property type="match status" value="1"/>
</dbReference>
<dbReference type="SUPFAM" id="SSF90112">
    <property type="entry name" value="Neurotransmitter-gated ion-channel transmembrane pore"/>
    <property type="match status" value="1"/>
</dbReference>
<accession>A0A8J5K6F7</accession>
<keyword evidence="3 7" id="KW-1133">Transmembrane helix</keyword>
<keyword evidence="5 6" id="KW-1015">Disulfide bond</keyword>
<dbReference type="Gene3D" id="2.60.120.200">
    <property type="match status" value="1"/>
</dbReference>
<dbReference type="PROSITE" id="PS50041">
    <property type="entry name" value="C_TYPE_LECTIN_2"/>
    <property type="match status" value="1"/>
</dbReference>
<evidence type="ECO:0000256" key="2">
    <source>
        <dbReference type="ARBA" id="ARBA00022692"/>
    </source>
</evidence>
<evidence type="ECO:0000256" key="6">
    <source>
        <dbReference type="PROSITE-ProRule" id="PRU00124"/>
    </source>
</evidence>
<evidence type="ECO:0000256" key="1">
    <source>
        <dbReference type="ARBA" id="ARBA00004141"/>
    </source>
</evidence>
<dbReference type="InterPro" id="IPR002172">
    <property type="entry name" value="LDrepeatLR_classA_rpt"/>
</dbReference>
<dbReference type="Pfam" id="PF02931">
    <property type="entry name" value="Neur_chan_LBD"/>
    <property type="match status" value="1"/>
</dbReference>
<evidence type="ECO:0000313" key="9">
    <source>
        <dbReference type="EMBL" id="KAG7170850.1"/>
    </source>
</evidence>
<dbReference type="Gene3D" id="1.20.58.390">
    <property type="entry name" value="Neurotransmitter-gated ion-channel transmembrane domain"/>
    <property type="match status" value="1"/>
</dbReference>
<dbReference type="EMBL" id="JAHLQT010013298">
    <property type="protein sequence ID" value="KAG7170850.1"/>
    <property type="molecule type" value="Genomic_DNA"/>
</dbReference>
<dbReference type="Pfam" id="PF00354">
    <property type="entry name" value="Pentaxin"/>
    <property type="match status" value="1"/>
</dbReference>
<dbReference type="PROSITE" id="PS50068">
    <property type="entry name" value="LDLRA_2"/>
    <property type="match status" value="1"/>
</dbReference>
<dbReference type="InterPro" id="IPR006029">
    <property type="entry name" value="Neurotrans-gated_channel_TM"/>
</dbReference>
<feature type="non-terminal residue" evidence="9">
    <location>
        <position position="897"/>
    </location>
</feature>
<dbReference type="PANTHER" id="PTHR18945">
    <property type="entry name" value="NEUROTRANSMITTER GATED ION CHANNEL"/>
    <property type="match status" value="1"/>
</dbReference>
<keyword evidence="9" id="KW-0675">Receptor</keyword>
<feature type="transmembrane region" description="Helical" evidence="7">
    <location>
        <begin position="64"/>
        <end position="84"/>
    </location>
</feature>
<dbReference type="InterPro" id="IPR036055">
    <property type="entry name" value="LDL_receptor-like_sf"/>
</dbReference>